<dbReference type="OrthoDB" id="350071at2157"/>
<name>M0G8Q7_HALPT</name>
<dbReference type="RefSeq" id="WP_008094595.1">
    <property type="nucleotide sequence ID" value="NZ_AOLG01000035.1"/>
</dbReference>
<dbReference type="Proteomes" id="UP000011559">
    <property type="component" value="Unassembled WGS sequence"/>
</dbReference>
<dbReference type="PROSITE" id="PS50994">
    <property type="entry name" value="INTEGRASE"/>
    <property type="match status" value="1"/>
</dbReference>
<gene>
    <name evidence="2" type="ORF">C457_11241</name>
</gene>
<comment type="caution">
    <text evidence="2">The sequence shown here is derived from an EMBL/GenBank/DDBJ whole genome shotgun (WGS) entry which is preliminary data.</text>
</comment>
<dbReference type="PATRIC" id="fig|1227461.3.peg.2212"/>
<reference evidence="2 3" key="1">
    <citation type="journal article" date="2014" name="PLoS Genet.">
        <title>Phylogenetically driven sequencing of extremely halophilic archaea reveals strategies for static and dynamic osmo-response.</title>
        <authorList>
            <person name="Becker E.A."/>
            <person name="Seitzer P.M."/>
            <person name="Tritt A."/>
            <person name="Larsen D."/>
            <person name="Krusor M."/>
            <person name="Yao A.I."/>
            <person name="Wu D."/>
            <person name="Madern D."/>
            <person name="Eisen J.A."/>
            <person name="Darling A.E."/>
            <person name="Facciotti M.T."/>
        </authorList>
    </citation>
    <scope>NUCLEOTIDE SEQUENCE [LARGE SCALE GENOMIC DNA]</scope>
    <source>
        <strain evidence="3">DSM 18310 / JCM 13924 / TL6</strain>
    </source>
</reference>
<dbReference type="GO" id="GO:0015074">
    <property type="term" value="P:DNA integration"/>
    <property type="evidence" value="ECO:0007669"/>
    <property type="project" value="InterPro"/>
</dbReference>
<organism evidence="2 3">
    <name type="scientific">Haloferax prahovense (strain DSM 18310 / JCM 13924 / TL6)</name>
    <dbReference type="NCBI Taxonomy" id="1227461"/>
    <lineage>
        <taxon>Archaea</taxon>
        <taxon>Methanobacteriati</taxon>
        <taxon>Methanobacteriota</taxon>
        <taxon>Stenosarchaea group</taxon>
        <taxon>Halobacteria</taxon>
        <taxon>Halobacteriales</taxon>
        <taxon>Haloferacaceae</taxon>
        <taxon>Haloferax</taxon>
    </lineage>
</organism>
<evidence type="ECO:0000313" key="2">
    <source>
        <dbReference type="EMBL" id="ELZ68575.1"/>
    </source>
</evidence>
<evidence type="ECO:0000313" key="3">
    <source>
        <dbReference type="Proteomes" id="UP000011559"/>
    </source>
</evidence>
<feature type="domain" description="Integrase catalytic" evidence="1">
    <location>
        <begin position="182"/>
        <end position="319"/>
    </location>
</feature>
<accession>M0G8Q7</accession>
<sequence length="319" mass="35807">MTTHQYQQDAYPYNHDGESLGFEVTELRLDGDEQELPKDPSEFPLFEHDEAWDTAEFDVELSVTDDTLNYVFPPNEVEGALVVAGYAPQTHGRFIEPIKTGDLDQGTYSDTIVIERESYRGRVEFEALLIRNDYRPDDDEYARQSGRMLAHGPYVDLYLDPPRLSLSGDLPVIPADFNEDDNPGKPGAEWHVDVTDAAKPKLYLNEASPTVVAAVNAIERPTKQGLIGRVALNHLAVSMLTQFTIKAATHAVIKGGIEYDWQETLLTDLCGDYFTDGTVDEFESSLGIEAISTTINEVEAIYQQRQQPYNDVKRLLETI</sequence>
<proteinExistence type="predicted"/>
<dbReference type="EMBL" id="AOLG01000035">
    <property type="protein sequence ID" value="ELZ68575.1"/>
    <property type="molecule type" value="Genomic_DNA"/>
</dbReference>
<dbReference type="InterPro" id="IPR001584">
    <property type="entry name" value="Integrase_cat-core"/>
</dbReference>
<keyword evidence="3" id="KW-1185">Reference proteome</keyword>
<dbReference type="AlphaFoldDB" id="M0G8Q7"/>
<evidence type="ECO:0000259" key="1">
    <source>
        <dbReference type="PROSITE" id="PS50994"/>
    </source>
</evidence>
<protein>
    <recommendedName>
        <fullName evidence="1">Integrase catalytic domain-containing protein</fullName>
    </recommendedName>
</protein>